<keyword evidence="1" id="KW-1133">Transmembrane helix</keyword>
<dbReference type="Proteomes" id="UP000183015">
    <property type="component" value="Unassembled WGS sequence"/>
</dbReference>
<organism evidence="2 3">
    <name type="scientific">Streptacidiphilus jiangxiensis</name>
    <dbReference type="NCBI Taxonomy" id="235985"/>
    <lineage>
        <taxon>Bacteria</taxon>
        <taxon>Bacillati</taxon>
        <taxon>Actinomycetota</taxon>
        <taxon>Actinomycetes</taxon>
        <taxon>Kitasatosporales</taxon>
        <taxon>Streptomycetaceae</taxon>
        <taxon>Streptacidiphilus</taxon>
    </lineage>
</organism>
<evidence type="ECO:0000256" key="1">
    <source>
        <dbReference type="SAM" id="Phobius"/>
    </source>
</evidence>
<dbReference type="RefSeq" id="WP_075004292.1">
    <property type="nucleotide sequence ID" value="NZ_BBPN01000016.1"/>
</dbReference>
<evidence type="ECO:0000313" key="2">
    <source>
        <dbReference type="EMBL" id="SEM76573.1"/>
    </source>
</evidence>
<evidence type="ECO:0000313" key="3">
    <source>
        <dbReference type="Proteomes" id="UP000183015"/>
    </source>
</evidence>
<feature type="transmembrane region" description="Helical" evidence="1">
    <location>
        <begin position="97"/>
        <end position="117"/>
    </location>
</feature>
<keyword evidence="3" id="KW-1185">Reference proteome</keyword>
<keyword evidence="1" id="KW-0472">Membrane</keyword>
<gene>
    <name evidence="2" type="ORF">SAMN05414137_1556</name>
</gene>
<reference evidence="3" key="1">
    <citation type="submission" date="2016-10" db="EMBL/GenBank/DDBJ databases">
        <authorList>
            <person name="Varghese N."/>
        </authorList>
    </citation>
    <scope>NUCLEOTIDE SEQUENCE [LARGE SCALE GENOMIC DNA]</scope>
    <source>
        <strain evidence="3">DSM 45096 / BCRC 16803 / CGMCC 4.1857 / CIP 109030 / JCM 12277 / KCTC 19219 / NBRC 100920 / 33214</strain>
    </source>
</reference>
<feature type="transmembrane region" description="Helical" evidence="1">
    <location>
        <begin position="59"/>
        <end position="77"/>
    </location>
</feature>
<dbReference type="AlphaFoldDB" id="A0A1H8B1A5"/>
<sequence length="260" mass="27577">MPIFGRPAAAVVDPALARDVQKTVHRIARQHAQLLRDPEAPVPRAAAVDLAELRRGLKVAAFVGIGGLVILPLEFWLTGVLQQHAGGGPAPSRSLLTLIFVVVYASAAAASLLRAWLWARVPGGREAVARDLAAARGHYLLRGEDLPLEAWELVIKAQQALSLVQASTWLVSPVDSPDLTRLGQGVWAMARSMAGGGGAAAGRTFVAAIEEYEKRINEANEIQTQELESGRRSDARSLPLARAVERAHSAGAHALAMAPA</sequence>
<proteinExistence type="predicted"/>
<dbReference type="EMBL" id="FOAZ01000055">
    <property type="protein sequence ID" value="SEM76573.1"/>
    <property type="molecule type" value="Genomic_DNA"/>
</dbReference>
<accession>A0A1H8B1A5</accession>
<protein>
    <submittedName>
        <fullName evidence="2">Uncharacterized protein</fullName>
    </submittedName>
</protein>
<name>A0A1H8B1A5_STRJI</name>
<keyword evidence="1" id="KW-0812">Transmembrane</keyword>
<dbReference type="OrthoDB" id="9829670at2"/>